<evidence type="ECO:0000313" key="2">
    <source>
        <dbReference type="Proteomes" id="UP000054928"/>
    </source>
</evidence>
<sequence length="79" mass="9341">MCHSEVRLDSLTMHESLRHRLVYFIALDPEGTHKDRRIQELEITFAQVLERWSRKMFTGYLLRITTNCRSTGYLSVLVA</sequence>
<dbReference type="EMBL" id="CCYD01003042">
    <property type="protein sequence ID" value="CEG49383.1"/>
    <property type="molecule type" value="Genomic_DNA"/>
</dbReference>
<keyword evidence="2" id="KW-1185">Reference proteome</keyword>
<proteinExistence type="predicted"/>
<protein>
    <submittedName>
        <fullName evidence="1">Uncharacterized protein</fullName>
    </submittedName>
</protein>
<dbReference type="AlphaFoldDB" id="A0A0P1B3P9"/>
<dbReference type="GeneID" id="36402203"/>
<name>A0A0P1B3P9_PLAHL</name>
<organism evidence="1 2">
    <name type="scientific">Plasmopara halstedii</name>
    <name type="common">Downy mildew of sunflower</name>
    <dbReference type="NCBI Taxonomy" id="4781"/>
    <lineage>
        <taxon>Eukaryota</taxon>
        <taxon>Sar</taxon>
        <taxon>Stramenopiles</taxon>
        <taxon>Oomycota</taxon>
        <taxon>Peronosporomycetes</taxon>
        <taxon>Peronosporales</taxon>
        <taxon>Peronosporaceae</taxon>
        <taxon>Plasmopara</taxon>
    </lineage>
</organism>
<dbReference type="RefSeq" id="XP_024585752.1">
    <property type="nucleotide sequence ID" value="XM_024720566.1"/>
</dbReference>
<reference evidence="2" key="1">
    <citation type="submission" date="2014-09" db="EMBL/GenBank/DDBJ databases">
        <authorList>
            <person name="Sharma Rahul"/>
            <person name="Thines Marco"/>
        </authorList>
    </citation>
    <scope>NUCLEOTIDE SEQUENCE [LARGE SCALE GENOMIC DNA]</scope>
</reference>
<accession>A0A0P1B3P9</accession>
<evidence type="ECO:0000313" key="1">
    <source>
        <dbReference type="EMBL" id="CEG49383.1"/>
    </source>
</evidence>
<dbReference type="Proteomes" id="UP000054928">
    <property type="component" value="Unassembled WGS sequence"/>
</dbReference>